<organism evidence="8 9">
    <name type="scientific">Durusdinium trenchii</name>
    <dbReference type="NCBI Taxonomy" id="1381693"/>
    <lineage>
        <taxon>Eukaryota</taxon>
        <taxon>Sar</taxon>
        <taxon>Alveolata</taxon>
        <taxon>Dinophyceae</taxon>
        <taxon>Suessiales</taxon>
        <taxon>Symbiodiniaceae</taxon>
        <taxon>Durusdinium</taxon>
    </lineage>
</organism>
<comment type="caution">
    <text evidence="8">The sequence shown here is derived from an EMBL/GenBank/DDBJ whole genome shotgun (WGS) entry which is preliminary data.</text>
</comment>
<keyword evidence="9" id="KW-1185">Reference proteome</keyword>
<dbReference type="PROSITE" id="PS52027">
    <property type="entry name" value="ZF_C2HC_C3H"/>
    <property type="match status" value="2"/>
</dbReference>
<evidence type="ECO:0000313" key="8">
    <source>
        <dbReference type="EMBL" id="CAK9076417.1"/>
    </source>
</evidence>
<dbReference type="InterPro" id="IPR026319">
    <property type="entry name" value="ZC2HC1A/B-like"/>
</dbReference>
<reference evidence="8 9" key="1">
    <citation type="submission" date="2024-02" db="EMBL/GenBank/DDBJ databases">
        <authorList>
            <person name="Chen Y."/>
            <person name="Shah S."/>
            <person name="Dougan E. K."/>
            <person name="Thang M."/>
            <person name="Chan C."/>
        </authorList>
    </citation>
    <scope>NUCLEOTIDE SEQUENCE [LARGE SCALE GENOMIC DNA]</scope>
</reference>
<feature type="domain" description="C2HC/C3H-type" evidence="7">
    <location>
        <begin position="233"/>
        <end position="262"/>
    </location>
</feature>
<dbReference type="PANTHER" id="PTHR13555">
    <property type="entry name" value="C2H2 ZINC FINGER CGI-62-RELATED"/>
    <property type="match status" value="1"/>
</dbReference>
<proteinExistence type="predicted"/>
<dbReference type="Pfam" id="PF13913">
    <property type="entry name" value="zf-C2HC_2"/>
    <property type="match status" value="3"/>
</dbReference>
<evidence type="ECO:0000256" key="2">
    <source>
        <dbReference type="ARBA" id="ARBA00022737"/>
    </source>
</evidence>
<evidence type="ECO:0000256" key="6">
    <source>
        <dbReference type="SAM" id="MobiDB-lite"/>
    </source>
</evidence>
<protein>
    <recommendedName>
        <fullName evidence="7">C2HC/C3H-type domain-containing protein</fullName>
    </recommendedName>
</protein>
<sequence length="964" mass="105583">MPGPADRAVPCPLCNEKFFPASLKFHVKQCEKKRATRIVNCPYCQIEVSQLMLKEHIANCPKCKRPGGDGGGGGGGGGARRPSGEPGAASSRGGGGGGRPAPTGAGSYEPEVLEDGRMRCVYCGRYFSDERIEKHQSICGNLKSARPKGLDGEQTQTGAKVFNAKAKRTGTGPSFVSPEAYRRKEEEEERELRRAREQAQKKSSWRRQHEEFVSACRAGRGEEVPPRPADHSGMIQCHHCGRHFNPEAAERHIPICANVVNRPKPPPSPARGPASPARPPSEASPKKRRPSGGRSPAPDARGGAREELPSVRSSSMGSVGGSGARAARTLRSEASDGRLPKVDSSQGMRPRKEKITTHAGPDVLDETNVPEHLANEVRHRLDASRSAMMLRLLRQVPQEALSQELKDVGVSCEGLDKEGLVQVAGAYLGLQLFNESLVLRQCFGPWEGRRVVHDAAVRGLSSDSAADSPTDAPDLQLLLDPSGSAAPWRSTGAGRASEFMRAGHVDDGLESGGAHAREQIFRLPKATARAVRARGVISAVQECPRSDLDGAIGLQTEKKSVLRRAEHRHCARRRSESLERCLVTDELEGAKGQVLKEVKLHTLRSSIPDEEWAEGDGEWDYEEALGNCCVLKACVRKAGAVRASPKHLENGDFCNEDSYGFMSHELQKRVGPCSAEVSQSWLERGGSGLPAPVWVWQQFRSRAQPEYVPEPWVCGERAVLLEAEVPREEVLPSQFNAFNHVLNDIPLPLTEEEDEELSALKTTEPEAFRERKLQSWQRIFEVEWEGDTIYGLQHGDDAQLQAVLWQLPLSALVRPALRFVNLAPYVSEEKRSVAYPPHGPPLGEDVQLDAVWIRRKSTNPPLHLQFTVKHLVTEGLAAKCGVQTGWQVTCLLNPIDDEDPLPWLVSEIRRHRGNDDSDGDGAPAPRPSAAVALEQLRKVRGVEVVFEAPREEPDSSEEPCDEHG</sequence>
<gene>
    <name evidence="8" type="ORF">CCMP2556_LOCUS37642</name>
</gene>
<evidence type="ECO:0000256" key="4">
    <source>
        <dbReference type="ARBA" id="ARBA00022833"/>
    </source>
</evidence>
<dbReference type="EMBL" id="CAXAMN010023273">
    <property type="protein sequence ID" value="CAK9076417.1"/>
    <property type="molecule type" value="Genomic_DNA"/>
</dbReference>
<accession>A0ABP0PLL7</accession>
<dbReference type="InterPro" id="IPR024211">
    <property type="entry name" value="DUF3841"/>
</dbReference>
<feature type="region of interest" description="Disordered" evidence="6">
    <location>
        <begin position="68"/>
        <end position="110"/>
    </location>
</feature>
<dbReference type="PANTHER" id="PTHR13555:SF5">
    <property type="entry name" value="ZINC-FINGER OF A C2HC-TYPE"/>
    <property type="match status" value="1"/>
</dbReference>
<name>A0ABP0PLL7_9DINO</name>
<evidence type="ECO:0000256" key="1">
    <source>
        <dbReference type="ARBA" id="ARBA00022723"/>
    </source>
</evidence>
<keyword evidence="2" id="KW-0677">Repeat</keyword>
<evidence type="ECO:0000256" key="5">
    <source>
        <dbReference type="PROSITE-ProRule" id="PRU01371"/>
    </source>
</evidence>
<feature type="compositionally biased region" description="Basic and acidic residues" evidence="6">
    <location>
        <begin position="330"/>
        <end position="341"/>
    </location>
</feature>
<keyword evidence="3 5" id="KW-0863">Zinc-finger</keyword>
<feature type="compositionally biased region" description="Gly residues" evidence="6">
    <location>
        <begin position="68"/>
        <end position="79"/>
    </location>
</feature>
<evidence type="ECO:0000256" key="3">
    <source>
        <dbReference type="ARBA" id="ARBA00022771"/>
    </source>
</evidence>
<keyword evidence="1" id="KW-0479">Metal-binding</keyword>
<dbReference type="Gene3D" id="3.30.40.10">
    <property type="entry name" value="Zinc/RING finger domain, C3HC4 (zinc finger)"/>
    <property type="match status" value="1"/>
</dbReference>
<dbReference type="Proteomes" id="UP001642484">
    <property type="component" value="Unassembled WGS sequence"/>
</dbReference>
<keyword evidence="4" id="KW-0862">Zinc</keyword>
<evidence type="ECO:0000313" key="9">
    <source>
        <dbReference type="Proteomes" id="UP001642484"/>
    </source>
</evidence>
<feature type="compositionally biased region" description="Low complexity" evidence="6">
    <location>
        <begin position="271"/>
        <end position="283"/>
    </location>
</feature>
<evidence type="ECO:0000259" key="7">
    <source>
        <dbReference type="PROSITE" id="PS52027"/>
    </source>
</evidence>
<feature type="region of interest" description="Disordered" evidence="6">
    <location>
        <begin position="259"/>
        <end position="368"/>
    </location>
</feature>
<dbReference type="InterPro" id="IPR049899">
    <property type="entry name" value="Znf_C2HC_C3H"/>
</dbReference>
<dbReference type="InterPro" id="IPR013083">
    <property type="entry name" value="Znf_RING/FYVE/PHD"/>
</dbReference>
<dbReference type="Pfam" id="PF12952">
    <property type="entry name" value="DUF3841"/>
    <property type="match status" value="1"/>
</dbReference>
<feature type="domain" description="C2HC/C3H-type" evidence="7">
    <location>
        <begin position="7"/>
        <end position="36"/>
    </location>
</feature>
<feature type="compositionally biased region" description="Low complexity" evidence="6">
    <location>
        <begin position="80"/>
        <end position="91"/>
    </location>
</feature>